<dbReference type="RefSeq" id="WP_086600537.1">
    <property type="nucleotide sequence ID" value="NZ_NGFN01000043.1"/>
</dbReference>
<dbReference type="AlphaFoldDB" id="A0A243S6Z8"/>
<organism evidence="2 3">
    <name type="scientific">Streptomyces swartbergensis</name>
    <dbReference type="NCBI Taxonomy" id="487165"/>
    <lineage>
        <taxon>Bacteria</taxon>
        <taxon>Bacillati</taxon>
        <taxon>Actinomycetota</taxon>
        <taxon>Actinomycetes</taxon>
        <taxon>Kitasatosporales</taxon>
        <taxon>Streptomycetaceae</taxon>
        <taxon>Streptomyces</taxon>
    </lineage>
</organism>
<name>A0A243S6Z8_9ACTN</name>
<proteinExistence type="predicted"/>
<evidence type="ECO:0000313" key="3">
    <source>
        <dbReference type="Proteomes" id="UP000195105"/>
    </source>
</evidence>
<keyword evidence="3" id="KW-1185">Reference proteome</keyword>
<feature type="region of interest" description="Disordered" evidence="1">
    <location>
        <begin position="1"/>
        <end position="22"/>
    </location>
</feature>
<evidence type="ECO:0000256" key="1">
    <source>
        <dbReference type="SAM" id="MobiDB-lite"/>
    </source>
</evidence>
<dbReference type="EMBL" id="NGFN01000043">
    <property type="protein sequence ID" value="OUD03354.1"/>
    <property type="molecule type" value="Genomic_DNA"/>
</dbReference>
<evidence type="ECO:0000313" key="2">
    <source>
        <dbReference type="EMBL" id="OUD03354.1"/>
    </source>
</evidence>
<sequence length="112" mass="12724">MTATVQPALDGSVPEPAKTRTQQRIEDYETWVEIVRPTFVEIARTGQPFLFWKVARDHELPDPPDRDHDWGRFAASLHKDGVTRVDGFGHTRDKSAVRRWRGTVAAMQGRAA</sequence>
<reference evidence="2 3" key="1">
    <citation type="submission" date="2017-05" db="EMBL/GenBank/DDBJ databases">
        <title>Biotechnological potential of actinobacteria isolated from South African environments.</title>
        <authorList>
            <person name="Le Roes-Hill M."/>
            <person name="Prins A."/>
            <person name="Durrell K.A."/>
        </authorList>
    </citation>
    <scope>NUCLEOTIDE SEQUENCE [LARGE SCALE GENOMIC DNA]</scope>
    <source>
        <strain evidence="2 3">HMC13</strain>
    </source>
</reference>
<protein>
    <submittedName>
        <fullName evidence="2">Uncharacterized protein</fullName>
    </submittedName>
</protein>
<dbReference type="Proteomes" id="UP000195105">
    <property type="component" value="Unassembled WGS sequence"/>
</dbReference>
<accession>A0A243S6Z8</accession>
<comment type="caution">
    <text evidence="2">The sequence shown here is derived from an EMBL/GenBank/DDBJ whole genome shotgun (WGS) entry which is preliminary data.</text>
</comment>
<gene>
    <name evidence="2" type="ORF">CA983_10110</name>
</gene>